<name>A0A3B7QYD6_9BACT</name>
<evidence type="ECO:0000256" key="1">
    <source>
        <dbReference type="ARBA" id="ARBA00004196"/>
    </source>
</evidence>
<dbReference type="Pfam" id="PF14289">
    <property type="entry name" value="DUF4369"/>
    <property type="match status" value="1"/>
</dbReference>
<dbReference type="RefSeq" id="WP_119444422.1">
    <property type="nucleotide sequence ID" value="NZ_CP032317.1"/>
</dbReference>
<evidence type="ECO:0000256" key="3">
    <source>
        <dbReference type="ARBA" id="ARBA00023157"/>
    </source>
</evidence>
<evidence type="ECO:0000313" key="6">
    <source>
        <dbReference type="EMBL" id="AYA36844.1"/>
    </source>
</evidence>
<keyword evidence="2" id="KW-0201">Cytochrome c-type biogenesis</keyword>
<reference evidence="6 7" key="1">
    <citation type="submission" date="2018-09" db="EMBL/GenBank/DDBJ databases">
        <title>Hymenobacter medium sp. nov., isolated from R2A medium.</title>
        <authorList>
            <person name="Yingchao G."/>
        </authorList>
    </citation>
    <scope>NUCLEOTIDE SEQUENCE [LARGE SCALE GENOMIC DNA]</scope>
    <source>
        <strain evidence="7">sh-6</strain>
    </source>
</reference>
<evidence type="ECO:0000256" key="4">
    <source>
        <dbReference type="ARBA" id="ARBA00023284"/>
    </source>
</evidence>
<organism evidence="6 7">
    <name type="scientific">Hymenobacter oligotrophus</name>
    <dbReference type="NCBI Taxonomy" id="2319843"/>
    <lineage>
        <taxon>Bacteria</taxon>
        <taxon>Pseudomonadati</taxon>
        <taxon>Bacteroidota</taxon>
        <taxon>Cytophagia</taxon>
        <taxon>Cytophagales</taxon>
        <taxon>Hymenobacteraceae</taxon>
        <taxon>Hymenobacter</taxon>
    </lineage>
</organism>
<dbReference type="GO" id="GO:0016209">
    <property type="term" value="F:antioxidant activity"/>
    <property type="evidence" value="ECO:0007669"/>
    <property type="project" value="InterPro"/>
</dbReference>
<dbReference type="InterPro" id="IPR036249">
    <property type="entry name" value="Thioredoxin-like_sf"/>
</dbReference>
<dbReference type="Pfam" id="PF00578">
    <property type="entry name" value="AhpC-TSA"/>
    <property type="match status" value="1"/>
</dbReference>
<dbReference type="InterPro" id="IPR050553">
    <property type="entry name" value="Thioredoxin_ResA/DsbE_sf"/>
</dbReference>
<evidence type="ECO:0000259" key="5">
    <source>
        <dbReference type="PROSITE" id="PS51352"/>
    </source>
</evidence>
<protein>
    <submittedName>
        <fullName evidence="6">AhpC/TSA family protein</fullName>
    </submittedName>
</protein>
<keyword evidence="4" id="KW-0676">Redox-active center</keyword>
<dbReference type="GO" id="GO:0017004">
    <property type="term" value="P:cytochrome complex assembly"/>
    <property type="evidence" value="ECO:0007669"/>
    <property type="project" value="UniProtKB-KW"/>
</dbReference>
<evidence type="ECO:0000256" key="2">
    <source>
        <dbReference type="ARBA" id="ARBA00022748"/>
    </source>
</evidence>
<keyword evidence="7" id="KW-1185">Reference proteome</keyword>
<dbReference type="InterPro" id="IPR000866">
    <property type="entry name" value="AhpC/TSA"/>
</dbReference>
<dbReference type="Gene3D" id="3.40.30.10">
    <property type="entry name" value="Glutaredoxin"/>
    <property type="match status" value="1"/>
</dbReference>
<dbReference type="EMBL" id="CP032317">
    <property type="protein sequence ID" value="AYA36844.1"/>
    <property type="molecule type" value="Genomic_DNA"/>
</dbReference>
<feature type="domain" description="Thioredoxin" evidence="5">
    <location>
        <begin position="243"/>
        <end position="381"/>
    </location>
</feature>
<dbReference type="PROSITE" id="PS51257">
    <property type="entry name" value="PROKAR_LIPOPROTEIN"/>
    <property type="match status" value="1"/>
</dbReference>
<dbReference type="GO" id="GO:0030313">
    <property type="term" value="C:cell envelope"/>
    <property type="evidence" value="ECO:0007669"/>
    <property type="project" value="UniProtKB-SubCell"/>
</dbReference>
<accession>A0A3B7QYD6</accession>
<dbReference type="Proteomes" id="UP000262802">
    <property type="component" value="Chromosome"/>
</dbReference>
<dbReference type="KEGG" id="hyh:D3Y59_07105"/>
<dbReference type="GO" id="GO:0016491">
    <property type="term" value="F:oxidoreductase activity"/>
    <property type="evidence" value="ECO:0007669"/>
    <property type="project" value="InterPro"/>
</dbReference>
<comment type="subcellular location">
    <subcellularLocation>
        <location evidence="1">Cell envelope</location>
    </subcellularLocation>
</comment>
<dbReference type="InterPro" id="IPR025380">
    <property type="entry name" value="DUF4369"/>
</dbReference>
<dbReference type="PANTHER" id="PTHR42852">
    <property type="entry name" value="THIOL:DISULFIDE INTERCHANGE PROTEIN DSBE"/>
    <property type="match status" value="1"/>
</dbReference>
<evidence type="ECO:0000313" key="7">
    <source>
        <dbReference type="Proteomes" id="UP000262802"/>
    </source>
</evidence>
<proteinExistence type="predicted"/>
<dbReference type="PROSITE" id="PS51352">
    <property type="entry name" value="THIOREDOXIN_2"/>
    <property type="match status" value="1"/>
</dbReference>
<dbReference type="CDD" id="cd02966">
    <property type="entry name" value="TlpA_like_family"/>
    <property type="match status" value="1"/>
</dbReference>
<gene>
    <name evidence="6" type="ORF">D3Y59_07105</name>
</gene>
<dbReference type="InterPro" id="IPR013766">
    <property type="entry name" value="Thioredoxin_domain"/>
</dbReference>
<dbReference type="OrthoDB" id="6399635at2"/>
<dbReference type="PANTHER" id="PTHR42852:SF6">
    <property type="entry name" value="THIOL:DISULFIDE INTERCHANGE PROTEIN DSBE"/>
    <property type="match status" value="1"/>
</dbReference>
<sequence>MLFARVSFPACFRRLLVAPVALLITGLGGGACQRVTAPSAAVSAPTGFEVKGQLSNAAAGTRLVLADGDAPAWRRLDSANTDAAGRFALRGQLAEPAVYTLLVGPEADPVPVALDNTARIVLTADATQPAASAQQSGTPEAQVLQRFQDILLRHRQRTQELIRQGEQRSGPWNDAWSERIVGTKELITQHPTSFVAAYATVDLSGYTREEALLDSLTNHFAAALPNSRYTLVLLGRQRARQTTAVGKPAPELSLPGPDGKPVALSSLRGRYVLVDFWASWCKPCRQENPAMVKLYQQYKPKGFEVYAVSLDDSRERWLKAIAADQLPWIQVSDLQGFRSPSAEVYDARAVPLTVLLDPQGRVVAKDLRGKQLEQKLAKLFP</sequence>
<dbReference type="SUPFAM" id="SSF52833">
    <property type="entry name" value="Thioredoxin-like"/>
    <property type="match status" value="1"/>
</dbReference>
<keyword evidence="3" id="KW-1015">Disulfide bond</keyword>
<dbReference type="AlphaFoldDB" id="A0A3B7QYD6"/>